<reference evidence="7 8" key="1">
    <citation type="submission" date="2017-03" db="EMBL/GenBank/DDBJ databases">
        <title>Complete genome sequence of Candidatus 'Thiodictyon syntrophicum' sp. nov. strain Cad16T, a photolithoautotroph purple sulfur bacterium isolated from an alpine meromictic lake.</title>
        <authorList>
            <person name="Luedin S.M."/>
            <person name="Pothier J.F."/>
            <person name="Danza F."/>
            <person name="Storelli N."/>
            <person name="Wittwer M."/>
            <person name="Tonolla M."/>
        </authorList>
    </citation>
    <scope>NUCLEOTIDE SEQUENCE [LARGE SCALE GENOMIC DNA]</scope>
    <source>
        <strain evidence="7 8">Cad16T</strain>
    </source>
</reference>
<organism evidence="7 8">
    <name type="scientific">Candidatus Thiodictyon syntrophicum</name>
    <dbReference type="NCBI Taxonomy" id="1166950"/>
    <lineage>
        <taxon>Bacteria</taxon>
        <taxon>Pseudomonadati</taxon>
        <taxon>Pseudomonadota</taxon>
        <taxon>Gammaproteobacteria</taxon>
        <taxon>Chromatiales</taxon>
        <taxon>Chromatiaceae</taxon>
        <taxon>Thiodictyon</taxon>
    </lineage>
</organism>
<feature type="region of interest" description="Disordered" evidence="5">
    <location>
        <begin position="1"/>
        <end position="35"/>
    </location>
</feature>
<evidence type="ECO:0000256" key="1">
    <source>
        <dbReference type="ARBA" id="ARBA00022679"/>
    </source>
</evidence>
<dbReference type="PROSITE" id="PS50011">
    <property type="entry name" value="PROTEIN_KINASE_DOM"/>
    <property type="match status" value="1"/>
</dbReference>
<dbReference type="PANTHER" id="PTHR43289">
    <property type="entry name" value="MITOGEN-ACTIVATED PROTEIN KINASE KINASE KINASE 20-RELATED"/>
    <property type="match status" value="1"/>
</dbReference>
<feature type="compositionally biased region" description="Pro residues" evidence="5">
    <location>
        <begin position="403"/>
        <end position="418"/>
    </location>
</feature>
<dbReference type="Proteomes" id="UP000232638">
    <property type="component" value="Chromosome"/>
</dbReference>
<dbReference type="KEGG" id="tsy:THSYN_11420"/>
<dbReference type="Pfam" id="PF00069">
    <property type="entry name" value="Pkinase"/>
    <property type="match status" value="1"/>
</dbReference>
<dbReference type="InterPro" id="IPR000719">
    <property type="entry name" value="Prot_kinase_dom"/>
</dbReference>
<dbReference type="EMBL" id="CP020370">
    <property type="protein sequence ID" value="AUB81501.1"/>
    <property type="molecule type" value="Genomic_DNA"/>
</dbReference>
<feature type="region of interest" description="Disordered" evidence="5">
    <location>
        <begin position="386"/>
        <end position="422"/>
    </location>
</feature>
<dbReference type="RefSeq" id="WP_100919271.1">
    <property type="nucleotide sequence ID" value="NZ_CP020370.1"/>
</dbReference>
<evidence type="ECO:0000256" key="3">
    <source>
        <dbReference type="ARBA" id="ARBA00022777"/>
    </source>
</evidence>
<evidence type="ECO:0000313" key="7">
    <source>
        <dbReference type="EMBL" id="AUB81501.1"/>
    </source>
</evidence>
<gene>
    <name evidence="7" type="ORF">THSYN_11420</name>
</gene>
<dbReference type="Gene3D" id="1.10.510.10">
    <property type="entry name" value="Transferase(Phosphotransferase) domain 1"/>
    <property type="match status" value="1"/>
</dbReference>
<protein>
    <recommendedName>
        <fullName evidence="6">Protein kinase domain-containing protein</fullName>
    </recommendedName>
</protein>
<accession>A0A2K8U8Y9</accession>
<feature type="compositionally biased region" description="Low complexity" evidence="5">
    <location>
        <begin position="392"/>
        <end position="402"/>
    </location>
</feature>
<dbReference type="SUPFAM" id="SSF56112">
    <property type="entry name" value="Protein kinase-like (PK-like)"/>
    <property type="match status" value="1"/>
</dbReference>
<keyword evidence="1" id="KW-0808">Transferase</keyword>
<proteinExistence type="predicted"/>
<feature type="compositionally biased region" description="Low complexity" evidence="5">
    <location>
        <begin position="15"/>
        <end position="35"/>
    </location>
</feature>
<dbReference type="AlphaFoldDB" id="A0A2K8U8Y9"/>
<keyword evidence="2" id="KW-0547">Nucleotide-binding</keyword>
<evidence type="ECO:0000256" key="5">
    <source>
        <dbReference type="SAM" id="MobiDB-lite"/>
    </source>
</evidence>
<dbReference type="PANTHER" id="PTHR43289:SF34">
    <property type="entry name" value="SERINE_THREONINE-PROTEIN KINASE YBDM-RELATED"/>
    <property type="match status" value="1"/>
</dbReference>
<name>A0A2K8U8Y9_9GAMM</name>
<dbReference type="OrthoDB" id="9801841at2"/>
<evidence type="ECO:0000313" key="8">
    <source>
        <dbReference type="Proteomes" id="UP000232638"/>
    </source>
</evidence>
<dbReference type="GO" id="GO:0004674">
    <property type="term" value="F:protein serine/threonine kinase activity"/>
    <property type="evidence" value="ECO:0007669"/>
    <property type="project" value="TreeGrafter"/>
</dbReference>
<dbReference type="InterPro" id="IPR011009">
    <property type="entry name" value="Kinase-like_dom_sf"/>
</dbReference>
<keyword evidence="8" id="KW-1185">Reference proteome</keyword>
<dbReference type="CDD" id="cd14014">
    <property type="entry name" value="STKc_PknB_like"/>
    <property type="match status" value="1"/>
</dbReference>
<feature type="domain" description="Protein kinase" evidence="6">
    <location>
        <begin position="69"/>
        <end position="325"/>
    </location>
</feature>
<keyword evidence="4" id="KW-0067">ATP-binding</keyword>
<dbReference type="Gene3D" id="3.30.200.20">
    <property type="entry name" value="Phosphorylase Kinase, domain 1"/>
    <property type="match status" value="1"/>
</dbReference>
<evidence type="ECO:0000259" key="6">
    <source>
        <dbReference type="PROSITE" id="PS50011"/>
    </source>
</evidence>
<keyword evidence="3" id="KW-0418">Kinase</keyword>
<dbReference type="GO" id="GO:0005524">
    <property type="term" value="F:ATP binding"/>
    <property type="evidence" value="ECO:0007669"/>
    <property type="project" value="UniProtKB-KW"/>
</dbReference>
<evidence type="ECO:0000256" key="2">
    <source>
        <dbReference type="ARBA" id="ARBA00022741"/>
    </source>
</evidence>
<evidence type="ECO:0000256" key="4">
    <source>
        <dbReference type="ARBA" id="ARBA00022840"/>
    </source>
</evidence>
<sequence length="583" mass="60220">MNSDPTRLTGGAVDPAAATRVGPAAPTGPGAAADATTVQAGVADPAAADTAGAPPLHGIPPGTLLVNTYRVERLLGGGGMGEVYLVRHAGLATLHAVKVIRPAMAANHQVMDLFYREAKVLRGVRHDAVVSYDGFVRDADGRDYLVMEFVEGPSLAQRLRRGPLPADQVLALRDRLAAGLAQAHRQGAIHRDISPDNVILPGERVDSAKLIDFGLSKLTDPTQETIIGASFAGKLRFAAPEQFGMFGGEVDARSDIYSLGLILAAAARGRPLDMGDSFAAALRAREAVPDLTELPPALRPWLSAMLEPDPARRPASLDELLRRWPAATQAVAAPARGASAAAQSKPPGQGTVPRATLLRGGLGAVLALAAGWGLYAVLRPLETVPPRPPVPATTTIPETPQSQPQPQPGPPEPGPPPAGDLAALVQGGRDDQALSAARALIAANADAPAGARTALPADAFLALAESLRAAGRPAEAFALVEALIGGGAAPPAALLWPLAQDLRAAGRLDPYFFLVRALAGQGDGPAAFAYGELYDPLHWTPGTSPFTKPRADKARDWYEKAAALGVPAAAARLEALKAVVPGD</sequence>